<reference evidence="3" key="1">
    <citation type="submission" date="2021-01" db="EMBL/GenBank/DDBJ databases">
        <authorList>
            <person name="Corre E."/>
            <person name="Pelletier E."/>
            <person name="Niang G."/>
            <person name="Scheremetjew M."/>
            <person name="Finn R."/>
            <person name="Kale V."/>
            <person name="Holt S."/>
            <person name="Cochrane G."/>
            <person name="Meng A."/>
            <person name="Brown T."/>
            <person name="Cohen L."/>
        </authorList>
    </citation>
    <scope>NUCLEOTIDE SEQUENCE</scope>
    <source>
        <strain evidence="3">CCMP325</strain>
    </source>
</reference>
<dbReference type="GO" id="GO:0000272">
    <property type="term" value="P:polysaccharide catabolic process"/>
    <property type="evidence" value="ECO:0007669"/>
    <property type="project" value="InterPro"/>
</dbReference>
<dbReference type="EMBL" id="HBEO01003391">
    <property type="protein sequence ID" value="CAD8469348.1"/>
    <property type="molecule type" value="Transcribed_RNA"/>
</dbReference>
<keyword evidence="1" id="KW-0812">Transmembrane</keyword>
<evidence type="ECO:0000313" key="3">
    <source>
        <dbReference type="EMBL" id="CAD8469348.1"/>
    </source>
</evidence>
<feature type="signal peptide" evidence="2">
    <location>
        <begin position="1"/>
        <end position="26"/>
    </location>
</feature>
<keyword evidence="1" id="KW-1133">Transmembrane helix</keyword>
<dbReference type="AlphaFoldDB" id="A0A7S0DZM1"/>
<organism evidence="3">
    <name type="scientific">Hanusia phi</name>
    <dbReference type="NCBI Taxonomy" id="3032"/>
    <lineage>
        <taxon>Eukaryota</taxon>
        <taxon>Cryptophyceae</taxon>
        <taxon>Pyrenomonadales</taxon>
        <taxon>Geminigeraceae</taxon>
        <taxon>Hanusia</taxon>
    </lineage>
</organism>
<sequence length="182" mass="19979">MVKKIMRKRLCCLLVLCMLVAVDSSGNDEDDEGLEKVLKGTGQDILETFSTSKHPIKELQAKYGESAKMLLSGGLAGYLVGKIVKSLAISVIKMVILSSLSFLAAVFFGYAGLDTQEVIEKVNYNREKFQGMAKKFLDVNQDGEIDLMDAREVWKRIERVILRTNVPLSCGGVLGGLAALFI</sequence>
<feature type="transmembrane region" description="Helical" evidence="1">
    <location>
        <begin position="87"/>
        <end position="111"/>
    </location>
</feature>
<keyword evidence="1" id="KW-0472">Membrane</keyword>
<proteinExistence type="predicted"/>
<dbReference type="PROSITE" id="PS00448">
    <property type="entry name" value="CLOS_CELLULOSOME_RPT"/>
    <property type="match status" value="1"/>
</dbReference>
<keyword evidence="2" id="KW-0732">Signal</keyword>
<name>A0A7S0DZM1_9CRYP</name>
<evidence type="ECO:0008006" key="4">
    <source>
        <dbReference type="Google" id="ProtNLM"/>
    </source>
</evidence>
<accession>A0A7S0DZM1</accession>
<dbReference type="InterPro" id="IPR002105">
    <property type="entry name" value="Dockerin_1_rpt"/>
</dbReference>
<dbReference type="GO" id="GO:0004553">
    <property type="term" value="F:hydrolase activity, hydrolyzing O-glycosyl compounds"/>
    <property type="evidence" value="ECO:0007669"/>
    <property type="project" value="InterPro"/>
</dbReference>
<evidence type="ECO:0000256" key="2">
    <source>
        <dbReference type="SAM" id="SignalP"/>
    </source>
</evidence>
<evidence type="ECO:0000256" key="1">
    <source>
        <dbReference type="SAM" id="Phobius"/>
    </source>
</evidence>
<gene>
    <name evidence="3" type="ORF">HPHI1048_LOCUS2399</name>
</gene>
<feature type="chain" id="PRO_5031245106" description="EF-hand domain-containing protein" evidence="2">
    <location>
        <begin position="27"/>
        <end position="182"/>
    </location>
</feature>
<protein>
    <recommendedName>
        <fullName evidence="4">EF-hand domain-containing protein</fullName>
    </recommendedName>
</protein>